<dbReference type="Pfam" id="PF00924">
    <property type="entry name" value="MS_channel_2nd"/>
    <property type="match status" value="1"/>
</dbReference>
<organism evidence="10 11">
    <name type="scientific">Microbulbifer pacificus</name>
    <dbReference type="NCBI Taxonomy" id="407164"/>
    <lineage>
        <taxon>Bacteria</taxon>
        <taxon>Pseudomonadati</taxon>
        <taxon>Pseudomonadota</taxon>
        <taxon>Gammaproteobacteria</taxon>
        <taxon>Cellvibrionales</taxon>
        <taxon>Microbulbiferaceae</taxon>
        <taxon>Microbulbifer</taxon>
    </lineage>
</organism>
<keyword evidence="7" id="KW-0407">Ion channel</keyword>
<dbReference type="Gene3D" id="2.30.30.60">
    <property type="match status" value="1"/>
</dbReference>
<dbReference type="Gene3D" id="1.10.287.1260">
    <property type="match status" value="1"/>
</dbReference>
<dbReference type="RefSeq" id="WP_318954236.1">
    <property type="nucleotide sequence ID" value="NZ_CP137555.1"/>
</dbReference>
<reference evidence="10 11" key="1">
    <citation type="submission" date="2023-10" db="EMBL/GenBank/DDBJ databases">
        <title>Description of Microbulbifer bruguierae sp. nov., isolated from the sediments of mangrove plant Bruguiera sexangula and comparative genomic analyses of the genus Microbulbifer.</title>
        <authorList>
            <person name="Long M."/>
        </authorList>
    </citation>
    <scope>NUCLEOTIDE SEQUENCE [LARGE SCALE GENOMIC DNA]</scope>
    <source>
        <strain evidence="10 11">SPO729</strain>
    </source>
</reference>
<feature type="domain" description="Mechanosensitive ion channel MscS C-terminal" evidence="9">
    <location>
        <begin position="270"/>
        <end position="353"/>
    </location>
</feature>
<feature type="domain" description="Mechanosensitive ion channel MscS" evidence="8">
    <location>
        <begin position="194"/>
        <end position="261"/>
    </location>
</feature>
<accession>A0AAU0N0W5</accession>
<feature type="transmembrane region" description="Helical" evidence="7">
    <location>
        <begin position="81"/>
        <end position="98"/>
    </location>
</feature>
<evidence type="ECO:0000256" key="7">
    <source>
        <dbReference type="RuleBase" id="RU369025"/>
    </source>
</evidence>
<evidence type="ECO:0000256" key="3">
    <source>
        <dbReference type="ARBA" id="ARBA00022475"/>
    </source>
</evidence>
<comment type="similarity">
    <text evidence="2 7">Belongs to the MscS (TC 1.A.23) family.</text>
</comment>
<dbReference type="InterPro" id="IPR006685">
    <property type="entry name" value="MscS_channel_2nd"/>
</dbReference>
<keyword evidence="11" id="KW-1185">Reference proteome</keyword>
<dbReference type="Pfam" id="PF21082">
    <property type="entry name" value="MS_channel_3rd"/>
    <property type="match status" value="1"/>
</dbReference>
<keyword evidence="7" id="KW-0406">Ion transport</keyword>
<dbReference type="AlphaFoldDB" id="A0AAU0N0W5"/>
<dbReference type="InterPro" id="IPR011014">
    <property type="entry name" value="MscS_channel_TM-2"/>
</dbReference>
<feature type="transmembrane region" description="Helical" evidence="7">
    <location>
        <begin position="149"/>
        <end position="169"/>
    </location>
</feature>
<dbReference type="SUPFAM" id="SSF82689">
    <property type="entry name" value="Mechanosensitive channel protein MscS (YggB), C-terminal domain"/>
    <property type="match status" value="1"/>
</dbReference>
<comment type="function">
    <text evidence="7">Mechanosensitive channel that participates in the regulation of osmotic pressure changes within the cell, opening in response to stretch forces in the membrane lipid bilayer, without the need for other proteins. Contributes to normal resistance to hypoosmotic shock. Forms an ion channel of 1.0 nanosiemens conductance with a slight preference for anions.</text>
</comment>
<dbReference type="InterPro" id="IPR023408">
    <property type="entry name" value="MscS_beta-dom_sf"/>
</dbReference>
<dbReference type="PANTHER" id="PTHR30221">
    <property type="entry name" value="SMALL-CONDUCTANCE MECHANOSENSITIVE CHANNEL"/>
    <property type="match status" value="1"/>
</dbReference>
<feature type="transmembrane region" description="Helical" evidence="7">
    <location>
        <begin position="33"/>
        <end position="54"/>
    </location>
</feature>
<evidence type="ECO:0000256" key="1">
    <source>
        <dbReference type="ARBA" id="ARBA00004651"/>
    </source>
</evidence>
<dbReference type="InterPro" id="IPR049278">
    <property type="entry name" value="MS_channel_C"/>
</dbReference>
<keyword evidence="5 7" id="KW-1133">Transmembrane helix</keyword>
<evidence type="ECO:0000313" key="11">
    <source>
        <dbReference type="Proteomes" id="UP001302477"/>
    </source>
</evidence>
<evidence type="ECO:0000259" key="8">
    <source>
        <dbReference type="Pfam" id="PF00924"/>
    </source>
</evidence>
<dbReference type="Proteomes" id="UP001302477">
    <property type="component" value="Chromosome"/>
</dbReference>
<keyword evidence="3" id="KW-1003">Cell membrane</keyword>
<evidence type="ECO:0000256" key="5">
    <source>
        <dbReference type="ARBA" id="ARBA00022989"/>
    </source>
</evidence>
<keyword evidence="6 7" id="KW-0472">Membrane</keyword>
<name>A0AAU0N0W5_9GAMM</name>
<sequence length="396" mass="42877">MNTSLPATSVATPADWWPQQLQPASALFAEHPLLGAIAIFAGALVVAVLCRMVVFNQLKRWLPQDALGPGSRLLAQLQRPVFTTIICVGLIIACRLAIPDNSRILTSLLTTVVLASWVRTLFLHCGTLLEVISSQSARLALIDQRAIPLLDLTCKMLVILFGSYLLLLVWGINPLGWLASAGVIGIAVGFAAKDTLANLFSGFFILVDAPYKVGDFVNLDSGERGRVTQIGLRSTRILTRGDVEITLPNSLIASGKIVNESGGPSPSIRVTIPVGVAYGSDAEQVCKILLDVALQHPDLATTPEPRVRMRQFGASSLDFDLLVWISLPEERGRIRHELLIGIYKALTVHKVEIPYTKSDIYIKEWPRAAGAAPQQAEMAVRTHASGQLAENTSEPN</sequence>
<dbReference type="KEGG" id="mpaf:R5R33_01085"/>
<comment type="subunit">
    <text evidence="7">Homoheptamer.</text>
</comment>
<keyword evidence="4 7" id="KW-0812">Transmembrane</keyword>
<keyword evidence="7" id="KW-0997">Cell inner membrane</keyword>
<dbReference type="Gene3D" id="3.30.70.100">
    <property type="match status" value="1"/>
</dbReference>
<evidence type="ECO:0000256" key="6">
    <source>
        <dbReference type="ARBA" id="ARBA00023136"/>
    </source>
</evidence>
<dbReference type="InterPro" id="IPR045275">
    <property type="entry name" value="MscS_archaea/bacteria_type"/>
</dbReference>
<feature type="transmembrane region" description="Helical" evidence="7">
    <location>
        <begin position="104"/>
        <end position="129"/>
    </location>
</feature>
<dbReference type="SUPFAM" id="SSF50182">
    <property type="entry name" value="Sm-like ribonucleoproteins"/>
    <property type="match status" value="1"/>
</dbReference>
<evidence type="ECO:0000313" key="10">
    <source>
        <dbReference type="EMBL" id="WOX05772.1"/>
    </source>
</evidence>
<evidence type="ECO:0000256" key="2">
    <source>
        <dbReference type="ARBA" id="ARBA00008017"/>
    </source>
</evidence>
<dbReference type="SUPFAM" id="SSF82861">
    <property type="entry name" value="Mechanosensitive channel protein MscS (YggB), transmembrane region"/>
    <property type="match status" value="1"/>
</dbReference>
<keyword evidence="7" id="KW-0813">Transport</keyword>
<dbReference type="InterPro" id="IPR010920">
    <property type="entry name" value="LSM_dom_sf"/>
</dbReference>
<dbReference type="GO" id="GO:0008381">
    <property type="term" value="F:mechanosensitive monoatomic ion channel activity"/>
    <property type="evidence" value="ECO:0007669"/>
    <property type="project" value="InterPro"/>
</dbReference>
<dbReference type="InterPro" id="IPR011066">
    <property type="entry name" value="MscS_channel_C_sf"/>
</dbReference>
<dbReference type="PANTHER" id="PTHR30221:SF1">
    <property type="entry name" value="SMALL-CONDUCTANCE MECHANOSENSITIVE CHANNEL"/>
    <property type="match status" value="1"/>
</dbReference>
<evidence type="ECO:0000259" key="9">
    <source>
        <dbReference type="Pfam" id="PF21082"/>
    </source>
</evidence>
<dbReference type="GO" id="GO:0005886">
    <property type="term" value="C:plasma membrane"/>
    <property type="evidence" value="ECO:0007669"/>
    <property type="project" value="UniProtKB-SubCell"/>
</dbReference>
<proteinExistence type="inferred from homology"/>
<protein>
    <recommendedName>
        <fullName evidence="7">Small-conductance mechanosensitive channel</fullName>
    </recommendedName>
</protein>
<dbReference type="EMBL" id="CP137555">
    <property type="protein sequence ID" value="WOX05772.1"/>
    <property type="molecule type" value="Genomic_DNA"/>
</dbReference>
<feature type="transmembrane region" description="Helical" evidence="7">
    <location>
        <begin position="175"/>
        <end position="192"/>
    </location>
</feature>
<comment type="caution">
    <text evidence="7">Lacks conserved residue(s) required for the propagation of feature annotation.</text>
</comment>
<gene>
    <name evidence="10" type="ORF">R5R33_01085</name>
</gene>
<evidence type="ECO:0000256" key="4">
    <source>
        <dbReference type="ARBA" id="ARBA00022692"/>
    </source>
</evidence>
<comment type="subcellular location">
    <subcellularLocation>
        <location evidence="7">Cell inner membrane</location>
        <topology evidence="7">Multi-pass membrane protein</topology>
    </subcellularLocation>
    <subcellularLocation>
        <location evidence="1">Cell membrane</location>
        <topology evidence="1">Multi-pass membrane protein</topology>
    </subcellularLocation>
</comment>